<dbReference type="InterPro" id="IPR004474">
    <property type="entry name" value="LytR_CpsA_psr"/>
</dbReference>
<evidence type="ECO:0000256" key="1">
    <source>
        <dbReference type="ARBA" id="ARBA00006068"/>
    </source>
</evidence>
<keyword evidence="3" id="KW-0812">Transmembrane</keyword>
<evidence type="ECO:0000313" key="7">
    <source>
        <dbReference type="Proteomes" id="UP000824078"/>
    </source>
</evidence>
<comment type="similarity">
    <text evidence="1">Belongs to the LytR/CpsA/Psr (LCP) family.</text>
</comment>
<gene>
    <name evidence="6" type="ORF">IAD17_02985</name>
</gene>
<evidence type="ECO:0000313" key="6">
    <source>
        <dbReference type="EMBL" id="HIU23869.1"/>
    </source>
</evidence>
<organism evidence="6 7">
    <name type="scientific">Candidatus Coprovicinus avistercoris</name>
    <dbReference type="NCBI Taxonomy" id="2840754"/>
    <lineage>
        <taxon>Bacteria</taxon>
        <taxon>Bacillati</taxon>
        <taxon>Actinomycetota</taxon>
        <taxon>Coriobacteriia</taxon>
        <taxon>Coriobacteriales</taxon>
        <taxon>Coriobacteriaceae</taxon>
        <taxon>Coriobacteriaceae incertae sedis</taxon>
        <taxon>Candidatus Coprovicinus</taxon>
    </lineage>
</organism>
<name>A0A9D1HWL6_9ACTN</name>
<dbReference type="Proteomes" id="UP000824078">
    <property type="component" value="Unassembled WGS sequence"/>
</dbReference>
<dbReference type="Pfam" id="PF13399">
    <property type="entry name" value="LytR_C"/>
    <property type="match status" value="1"/>
</dbReference>
<comment type="caution">
    <text evidence="6">The sequence shown here is derived from an EMBL/GenBank/DDBJ whole genome shotgun (WGS) entry which is preliminary data.</text>
</comment>
<dbReference type="Pfam" id="PF03816">
    <property type="entry name" value="LytR_cpsA_psr"/>
    <property type="match status" value="1"/>
</dbReference>
<proteinExistence type="inferred from homology"/>
<evidence type="ECO:0000259" key="4">
    <source>
        <dbReference type="Pfam" id="PF03816"/>
    </source>
</evidence>
<dbReference type="PANTHER" id="PTHR33392">
    <property type="entry name" value="POLYISOPRENYL-TEICHOIC ACID--PEPTIDOGLYCAN TEICHOIC ACID TRANSFERASE TAGU"/>
    <property type="match status" value="1"/>
</dbReference>
<dbReference type="PANTHER" id="PTHR33392:SF6">
    <property type="entry name" value="POLYISOPRENYL-TEICHOIC ACID--PEPTIDOGLYCAN TEICHOIC ACID TRANSFERASE TAGU"/>
    <property type="match status" value="1"/>
</dbReference>
<accession>A0A9D1HWL6</accession>
<dbReference type="NCBIfam" id="TIGR00350">
    <property type="entry name" value="lytR_cpsA_psr"/>
    <property type="match status" value="1"/>
</dbReference>
<dbReference type="Gene3D" id="3.40.630.190">
    <property type="entry name" value="LCP protein"/>
    <property type="match status" value="1"/>
</dbReference>
<feature type="region of interest" description="Disordered" evidence="2">
    <location>
        <begin position="369"/>
        <end position="411"/>
    </location>
</feature>
<sequence length="505" mass="54708">MLFVLRRCICAANERSYVARKKKHTRSSVTPAGDAQIETLSRADAVDRYSSARKRKSRFKKLRVVLIVILVLILGVGGAAFAYIADINARVSDVDSSIRSSLTQVEDGEPFYMLLLGVDKSQDRVNSDEYGAEESAYRSDSIMLARIDPGDKKVTLVSIHRDTLIDMGEWGNQKINAAYGIGYSMGDPGYVIDVVSEFAGVPISHYAELDFEGFISIVDTIGGIEVDVPVRCDDSTGTGQIIEAGKQTLNGEQALVLCRARHAYDDYGDGDVYRAANQRMVIAAIAQKILTLDPATMTTVISQLADSISTDLDVTSIINLATQMRGINLSKDVYSGMEPTNSEYVNDTWYEICDTEAWKEMMTRVNQGLSPYSDESQDVTRGVAGSVGSISDDGGSKSDTNNQQQEPENSLEYGGTVQVLNGAGVDGLASRISSSLANQGFDASAGNADYLYDYTIIIYNGEDHKSQAEAVNEALGGSFTVEANDGTYSTDYDVVLILGSDMSDE</sequence>
<dbReference type="AlphaFoldDB" id="A0A9D1HWL6"/>
<reference evidence="6" key="1">
    <citation type="submission" date="2020-10" db="EMBL/GenBank/DDBJ databases">
        <authorList>
            <person name="Gilroy R."/>
        </authorList>
    </citation>
    <scope>NUCLEOTIDE SEQUENCE</scope>
    <source>
        <strain evidence="6">ChiHjej12B11-29160</strain>
    </source>
</reference>
<dbReference type="InterPro" id="IPR050922">
    <property type="entry name" value="LytR/CpsA/Psr_CW_biosynth"/>
</dbReference>
<feature type="domain" description="LytR/CpsA/Psr regulator C-terminal" evidence="5">
    <location>
        <begin position="416"/>
        <end position="501"/>
    </location>
</feature>
<keyword evidence="3" id="KW-0472">Membrane</keyword>
<protein>
    <submittedName>
        <fullName evidence="6">LCP family protein</fullName>
    </submittedName>
</protein>
<feature type="domain" description="Cell envelope-related transcriptional attenuator" evidence="4">
    <location>
        <begin position="138"/>
        <end position="289"/>
    </location>
</feature>
<dbReference type="Gene3D" id="3.30.70.2390">
    <property type="match status" value="1"/>
</dbReference>
<feature type="transmembrane region" description="Helical" evidence="3">
    <location>
        <begin position="64"/>
        <end position="85"/>
    </location>
</feature>
<keyword evidence="3" id="KW-1133">Transmembrane helix</keyword>
<feature type="compositionally biased region" description="Low complexity" evidence="2">
    <location>
        <begin position="382"/>
        <end position="399"/>
    </location>
</feature>
<evidence type="ECO:0000256" key="2">
    <source>
        <dbReference type="SAM" id="MobiDB-lite"/>
    </source>
</evidence>
<evidence type="ECO:0000259" key="5">
    <source>
        <dbReference type="Pfam" id="PF13399"/>
    </source>
</evidence>
<reference evidence="6" key="2">
    <citation type="journal article" date="2021" name="PeerJ">
        <title>Extensive microbial diversity within the chicken gut microbiome revealed by metagenomics and culture.</title>
        <authorList>
            <person name="Gilroy R."/>
            <person name="Ravi A."/>
            <person name="Getino M."/>
            <person name="Pursley I."/>
            <person name="Horton D.L."/>
            <person name="Alikhan N.F."/>
            <person name="Baker D."/>
            <person name="Gharbi K."/>
            <person name="Hall N."/>
            <person name="Watson M."/>
            <person name="Adriaenssens E.M."/>
            <person name="Foster-Nyarko E."/>
            <person name="Jarju S."/>
            <person name="Secka A."/>
            <person name="Antonio M."/>
            <person name="Oren A."/>
            <person name="Chaudhuri R.R."/>
            <person name="La Ragione R."/>
            <person name="Hildebrand F."/>
            <person name="Pallen M.J."/>
        </authorList>
    </citation>
    <scope>NUCLEOTIDE SEQUENCE</scope>
    <source>
        <strain evidence="6">ChiHjej12B11-29160</strain>
    </source>
</reference>
<dbReference type="EMBL" id="DVMQ01000011">
    <property type="protein sequence ID" value="HIU23869.1"/>
    <property type="molecule type" value="Genomic_DNA"/>
</dbReference>
<evidence type="ECO:0000256" key="3">
    <source>
        <dbReference type="SAM" id="Phobius"/>
    </source>
</evidence>
<dbReference type="InterPro" id="IPR027381">
    <property type="entry name" value="LytR/CpsA/Psr_C"/>
</dbReference>